<name>C0XHQ9_LENH9</name>
<keyword evidence="3 6" id="KW-0067">ATP-binding</keyword>
<reference evidence="8 9" key="1">
    <citation type="submission" date="2009-01" db="EMBL/GenBank/DDBJ databases">
        <authorList>
            <person name="Qin X."/>
            <person name="Bachman B."/>
            <person name="Battles P."/>
            <person name="Bell A."/>
            <person name="Bess C."/>
            <person name="Bickham C."/>
            <person name="Chaboub L."/>
            <person name="Chen D."/>
            <person name="Coyle M."/>
            <person name="Deiros D.R."/>
            <person name="Dinh H."/>
            <person name="Forbes L."/>
            <person name="Fowler G."/>
            <person name="Francisco L."/>
            <person name="Fu Q."/>
            <person name="Gubbala S."/>
            <person name="Hale W."/>
            <person name="Han Y."/>
            <person name="Hemphill L."/>
            <person name="Highlander S.K."/>
            <person name="Hirani K."/>
            <person name="Hogues M."/>
            <person name="Jackson L."/>
            <person name="Jakkamsetti A."/>
            <person name="Javaid M."/>
            <person name="Jiang H."/>
            <person name="Korchina V."/>
            <person name="Kovar C."/>
            <person name="Lara F."/>
            <person name="Lee S."/>
            <person name="Mata R."/>
            <person name="Mathew T."/>
            <person name="Moen C."/>
            <person name="Morales K."/>
            <person name="Munidasa M."/>
            <person name="Nazareth L."/>
            <person name="Ngo R."/>
            <person name="Nguyen L."/>
            <person name="Okwuonu G."/>
            <person name="Ongeri F."/>
            <person name="Patil S."/>
            <person name="Petrosino J."/>
            <person name="Pham C."/>
            <person name="Pham P."/>
            <person name="Pu L.-L."/>
            <person name="Puazo M."/>
            <person name="Raj R."/>
            <person name="Reid J."/>
            <person name="Rouhana J."/>
            <person name="Saada N."/>
            <person name="Shang Y."/>
            <person name="Simmons D."/>
            <person name="Thornton R."/>
            <person name="Warren J."/>
            <person name="Weissenberger G."/>
            <person name="Zhang J."/>
            <person name="Zhang L."/>
            <person name="Zhou C."/>
            <person name="Zhu D."/>
            <person name="Muzny D."/>
            <person name="Worley K."/>
            <person name="Gibbs R."/>
        </authorList>
    </citation>
    <scope>NUCLEOTIDE SEQUENCE [LARGE SCALE GENOMIC DNA]</scope>
    <source>
        <strain evidence="9">ATCC 8290 / DSM 20176 / CCUG 30140 / JCM 1155 / KCTC 3500 / NBRC 15886 / NCIMB 8040 / NRRL B-1843 / 9</strain>
    </source>
</reference>
<dbReference type="InterPro" id="IPR004143">
    <property type="entry name" value="BPL_LPL_catalytic"/>
</dbReference>
<dbReference type="GO" id="GO:0009249">
    <property type="term" value="P:protein lipoylation"/>
    <property type="evidence" value="ECO:0007669"/>
    <property type="project" value="UniProtKB-ARBA"/>
</dbReference>
<gene>
    <name evidence="6 8" type="primary">birA</name>
    <name evidence="8" type="ORF">HMPREF0519_0770</name>
</gene>
<dbReference type="SUPFAM" id="SSF46785">
    <property type="entry name" value="Winged helix' DNA-binding domain"/>
    <property type="match status" value="1"/>
</dbReference>
<dbReference type="GO" id="GO:0004077">
    <property type="term" value="F:biotin--[biotin carboxyl-carrier protein] ligase activity"/>
    <property type="evidence" value="ECO:0007669"/>
    <property type="project" value="UniProtKB-UniRule"/>
</dbReference>
<dbReference type="InterPro" id="IPR013196">
    <property type="entry name" value="HTH_11"/>
</dbReference>
<comment type="function">
    <text evidence="6">Acts both as a biotin--[acetyl-CoA-carboxylase] ligase and a repressor.</text>
</comment>
<dbReference type="Gene3D" id="3.30.930.10">
    <property type="entry name" value="Bira Bifunctional Protein, Domain 2"/>
    <property type="match status" value="1"/>
</dbReference>
<comment type="catalytic activity">
    <reaction evidence="6">
        <text>biotin + L-lysyl-[protein] + ATP = N(6)-biotinyl-L-lysyl-[protein] + AMP + diphosphate + H(+)</text>
        <dbReference type="Rhea" id="RHEA:11756"/>
        <dbReference type="Rhea" id="RHEA-COMP:9752"/>
        <dbReference type="Rhea" id="RHEA-COMP:10505"/>
        <dbReference type="ChEBI" id="CHEBI:15378"/>
        <dbReference type="ChEBI" id="CHEBI:29969"/>
        <dbReference type="ChEBI" id="CHEBI:30616"/>
        <dbReference type="ChEBI" id="CHEBI:33019"/>
        <dbReference type="ChEBI" id="CHEBI:57586"/>
        <dbReference type="ChEBI" id="CHEBI:83144"/>
        <dbReference type="ChEBI" id="CHEBI:456215"/>
        <dbReference type="EC" id="6.3.4.15"/>
    </reaction>
</comment>
<dbReference type="AlphaFoldDB" id="C0XHQ9"/>
<dbReference type="SUPFAM" id="SSF50037">
    <property type="entry name" value="C-terminal domain of transcriptional repressors"/>
    <property type="match status" value="1"/>
</dbReference>
<keyword evidence="1 6" id="KW-0436">Ligase</keyword>
<dbReference type="NCBIfam" id="TIGR00121">
    <property type="entry name" value="birA_ligase"/>
    <property type="match status" value="1"/>
</dbReference>
<dbReference type="InterPro" id="IPR036388">
    <property type="entry name" value="WH-like_DNA-bd_sf"/>
</dbReference>
<keyword evidence="6" id="KW-0804">Transcription</keyword>
<keyword evidence="4 6" id="KW-0238">DNA-binding</keyword>
<dbReference type="InterPro" id="IPR003142">
    <property type="entry name" value="BPL_C"/>
</dbReference>
<evidence type="ECO:0000256" key="4">
    <source>
        <dbReference type="ARBA" id="ARBA00023125"/>
    </source>
</evidence>
<dbReference type="Gene3D" id="2.30.30.100">
    <property type="match status" value="1"/>
</dbReference>
<feature type="binding site" evidence="6">
    <location>
        <begin position="122"/>
        <end position="124"/>
    </location>
    <ligand>
        <name>biotin</name>
        <dbReference type="ChEBI" id="CHEBI:57586"/>
    </ligand>
</feature>
<feature type="domain" description="BPL/LPL catalytic" evidence="7">
    <location>
        <begin position="115"/>
        <end position="291"/>
    </location>
</feature>
<accession>C0XHQ9</accession>
<evidence type="ECO:0000259" key="7">
    <source>
        <dbReference type="PROSITE" id="PS51733"/>
    </source>
</evidence>
<evidence type="ECO:0000256" key="2">
    <source>
        <dbReference type="ARBA" id="ARBA00022741"/>
    </source>
</evidence>
<feature type="binding site" evidence="6">
    <location>
        <position position="147"/>
    </location>
    <ligand>
        <name>biotin</name>
        <dbReference type="ChEBI" id="CHEBI:57586"/>
    </ligand>
</feature>
<evidence type="ECO:0000313" key="8">
    <source>
        <dbReference type="EMBL" id="EEI25191.1"/>
    </source>
</evidence>
<dbReference type="Pfam" id="PF02237">
    <property type="entry name" value="BPL_C"/>
    <property type="match status" value="1"/>
</dbReference>
<proteinExistence type="inferred from homology"/>
<dbReference type="InterPro" id="IPR036390">
    <property type="entry name" value="WH_DNA-bd_sf"/>
</dbReference>
<dbReference type="GO" id="GO:0006355">
    <property type="term" value="P:regulation of DNA-templated transcription"/>
    <property type="evidence" value="ECO:0007669"/>
    <property type="project" value="UniProtKB-UniRule"/>
</dbReference>
<dbReference type="InterPro" id="IPR011991">
    <property type="entry name" value="ArsR-like_HTH"/>
</dbReference>
<protein>
    <recommendedName>
        <fullName evidence="6">Bifunctional ligase/repressor BirA</fullName>
    </recommendedName>
    <alternativeName>
        <fullName evidence="6">Biotin--[acetyl-CoA-carboxylase] ligase</fullName>
        <ecNumber evidence="6">6.3.4.15</ecNumber>
    </alternativeName>
    <alternativeName>
        <fullName evidence="6">Biotin--protein ligase</fullName>
    </alternativeName>
    <alternativeName>
        <fullName evidence="6">Biotin-[acetyl-CoA carboxylase] synthetase</fullName>
    </alternativeName>
</protein>
<dbReference type="GO" id="GO:0005737">
    <property type="term" value="C:cytoplasm"/>
    <property type="evidence" value="ECO:0007669"/>
    <property type="project" value="TreeGrafter"/>
</dbReference>
<dbReference type="GO" id="GO:0003677">
    <property type="term" value="F:DNA binding"/>
    <property type="evidence" value="ECO:0007669"/>
    <property type="project" value="UniProtKB-UniRule"/>
</dbReference>
<feature type="DNA-binding region" description="H-T-H motif" evidence="6">
    <location>
        <begin position="53"/>
        <end position="72"/>
    </location>
</feature>
<dbReference type="InterPro" id="IPR004408">
    <property type="entry name" value="Biotin_CoA_COase_ligase"/>
</dbReference>
<evidence type="ECO:0000313" key="9">
    <source>
        <dbReference type="Proteomes" id="UP000003752"/>
    </source>
</evidence>
<dbReference type="Gene3D" id="1.10.10.10">
    <property type="entry name" value="Winged helix-like DNA-binding domain superfamily/Winged helix DNA-binding domain"/>
    <property type="match status" value="1"/>
</dbReference>
<dbReference type="PROSITE" id="PS51733">
    <property type="entry name" value="BPL_LPL_CATALYTIC"/>
    <property type="match status" value="1"/>
</dbReference>
<dbReference type="Pfam" id="PF03099">
    <property type="entry name" value="BPL_LplA_LipB"/>
    <property type="match status" value="1"/>
</dbReference>
<feature type="binding site" evidence="6">
    <location>
        <begin position="151"/>
        <end position="153"/>
    </location>
    <ligand>
        <name>biotin</name>
        <dbReference type="ChEBI" id="CHEBI:57586"/>
    </ligand>
</feature>
<dbReference type="SUPFAM" id="SSF55681">
    <property type="entry name" value="Class II aaRS and biotin synthetases"/>
    <property type="match status" value="1"/>
</dbReference>
<dbReference type="PANTHER" id="PTHR12835">
    <property type="entry name" value="BIOTIN PROTEIN LIGASE"/>
    <property type="match status" value="1"/>
</dbReference>
<keyword evidence="6" id="KW-0805">Transcription regulation</keyword>
<dbReference type="EC" id="6.3.4.15" evidence="6"/>
<evidence type="ECO:0000256" key="6">
    <source>
        <dbReference type="HAMAP-Rule" id="MF_00978"/>
    </source>
</evidence>
<dbReference type="GO" id="GO:0005524">
    <property type="term" value="F:ATP binding"/>
    <property type="evidence" value="ECO:0007669"/>
    <property type="project" value="UniProtKB-UniRule"/>
</dbReference>
<organism evidence="8 9">
    <name type="scientific">Lentilactobacillus hilgardii (strain ATCC 8290 / DSM 20176 / CCUG 30140 / JCM 1155 / KCTC 3500 / NBRC 15886 / NCIMB 8040 / NRRL B-1843 / 9)</name>
    <dbReference type="NCBI Taxonomy" id="1423757"/>
    <lineage>
        <taxon>Bacteria</taxon>
        <taxon>Bacillati</taxon>
        <taxon>Bacillota</taxon>
        <taxon>Bacilli</taxon>
        <taxon>Lactobacillales</taxon>
        <taxon>Lactobacillaceae</taxon>
        <taxon>Lentilactobacillus</taxon>
    </lineage>
</organism>
<dbReference type="HOGENOM" id="CLU_051096_0_1_9"/>
<comment type="caution">
    <text evidence="8">The sequence shown here is derived from an EMBL/GenBank/DDBJ whole genome shotgun (WGS) entry which is preliminary data.</text>
</comment>
<dbReference type="GO" id="GO:0016740">
    <property type="term" value="F:transferase activity"/>
    <property type="evidence" value="ECO:0007669"/>
    <property type="project" value="UniProtKB-ARBA"/>
</dbReference>
<evidence type="ECO:0000256" key="1">
    <source>
        <dbReference type="ARBA" id="ARBA00022598"/>
    </source>
</evidence>
<dbReference type="InterPro" id="IPR045864">
    <property type="entry name" value="aa-tRNA-synth_II/BPL/LPL"/>
</dbReference>
<comment type="similarity">
    <text evidence="6">Belongs to the biotin--protein ligase family.</text>
</comment>
<dbReference type="HAMAP" id="MF_00978">
    <property type="entry name" value="Bifunct_BirA"/>
    <property type="match status" value="1"/>
</dbReference>
<sequence length="361" mass="40678">MAYRKLAGLFFITRSNVKISWLFDERVGESIMADHQSKILYELLSSNGRYISGNELAKRLNISRPAVYNNILKLERGGHRITTKKGLGYCYQYSKCFDAQVIDHYRTTTFPVEVHDFKKITSTNDYAKAFSSHVNVERPHVFVTDTQTHGRGRLGRHFYSPSKTGIYMSILVPLQNRRTIHSGLITTGTAVCVVRALKQFFPQVDFRVKWVNDILAHHKKCGGILTETISSLEDGIHENVIVGIGLNISSHGFPDEIIHKAGSVVEKSDVDRNKIVAGIIDNFFYMYQTYRTGNFLSEYAALSETLGQTVEIVMGNQTVIGTAMRFNREGALVILKKDGEMVTISSGEVKKVFLPENPYHG</sequence>
<dbReference type="CDD" id="cd16442">
    <property type="entry name" value="BPL"/>
    <property type="match status" value="1"/>
</dbReference>
<keyword evidence="2 6" id="KW-0547">Nucleotide-binding</keyword>
<dbReference type="Proteomes" id="UP000003752">
    <property type="component" value="Unassembled WGS sequence"/>
</dbReference>
<dbReference type="PANTHER" id="PTHR12835:SF5">
    <property type="entry name" value="BIOTIN--PROTEIN LIGASE"/>
    <property type="match status" value="1"/>
</dbReference>
<dbReference type="InterPro" id="IPR008988">
    <property type="entry name" value="Transcriptional_repressor_C"/>
</dbReference>
<dbReference type="Pfam" id="PF08279">
    <property type="entry name" value="HTH_11"/>
    <property type="match status" value="1"/>
</dbReference>
<keyword evidence="9" id="KW-1185">Reference proteome</keyword>
<evidence type="ECO:0000256" key="3">
    <source>
        <dbReference type="ARBA" id="ARBA00022840"/>
    </source>
</evidence>
<dbReference type="EMBL" id="ACGP01000098">
    <property type="protein sequence ID" value="EEI25191.1"/>
    <property type="molecule type" value="Genomic_DNA"/>
</dbReference>
<feature type="binding site" evidence="6">
    <location>
        <position position="220"/>
    </location>
    <ligand>
        <name>biotin</name>
        <dbReference type="ChEBI" id="CHEBI:57586"/>
    </ligand>
</feature>
<evidence type="ECO:0000256" key="5">
    <source>
        <dbReference type="ARBA" id="ARBA00023267"/>
    </source>
</evidence>
<dbReference type="CDD" id="cd00090">
    <property type="entry name" value="HTH_ARSR"/>
    <property type="match status" value="1"/>
</dbReference>
<keyword evidence="6" id="KW-0678">Repressor</keyword>
<dbReference type="InterPro" id="IPR030855">
    <property type="entry name" value="Bifunct_BirA"/>
</dbReference>
<keyword evidence="5 6" id="KW-0092">Biotin</keyword>